<accession>A0ACB7ZBU6</accession>
<comment type="caution">
    <text evidence="1">The sequence shown here is derived from an EMBL/GenBank/DDBJ whole genome shotgun (WGS) entry which is preliminary data.</text>
</comment>
<keyword evidence="2" id="KW-1185">Reference proteome</keyword>
<protein>
    <submittedName>
        <fullName evidence="1">Uncharacterized protein</fullName>
    </submittedName>
</protein>
<gene>
    <name evidence="1" type="ORF">Vadar_011353</name>
</gene>
<sequence length="571" mass="63231">MPPVAGVASLSERAATMIPATVQQAPTMVSEAFAKDAIIAWFRGEFAAANAIIDALCNHLMQLEEEEDRGRSEYESVFAAIHRRRLNWIPILQMQKYHSIGDVAVELRRVAAAKKGEEKVEGGEVKRGDRQRVEGMENGEERSRVDREAESMQSKGSGGGGEVVDEESRRDDSSEREITGTVSQEVQPSFGNIDLCSNHEECEARRAQIKITKGFHAKEYVNGHTVNVVKGLKLFEDVFTGSELSKVNDFVNQLRVAGRNGELSGETYILYNQQMKGKRELIQLGAPIFGQIKGEANPKDGNNHIEPIPTLLQAVIDHLVKWHLISEIRKPNSCIINFFDEGEFSQPFMKPPHLEQPIYTLLLSESMMAFGRTLVNDSDGNYKGPLMLSLKEGSLLVLRGNSSDMARHVMCPSPNKRVSITFFKVRSETNQITPSTTPPLSRAMTLWQPGLPATYAIPNGALYGYEAMNLMPKWGMLRAPLVVLAPMNPIVLSPRRVPHTGTGVFLPWTVGSRKSPKRLPPRTQKAKLLLTIPPSVEAHTADLSSDVSIGNDAKWFKEDGSTEESLMCATN</sequence>
<reference evidence="1 2" key="1">
    <citation type="journal article" date="2021" name="Hortic Res">
        <title>High-quality reference genome and annotation aids understanding of berry development for evergreen blueberry (Vaccinium darrowii).</title>
        <authorList>
            <person name="Yu J."/>
            <person name="Hulse-Kemp A.M."/>
            <person name="Babiker E."/>
            <person name="Staton M."/>
        </authorList>
    </citation>
    <scope>NUCLEOTIDE SEQUENCE [LARGE SCALE GENOMIC DNA]</scope>
    <source>
        <strain evidence="2">cv. NJ 8807/NJ 8810</strain>
        <tissue evidence="1">Young leaf</tissue>
    </source>
</reference>
<evidence type="ECO:0000313" key="2">
    <source>
        <dbReference type="Proteomes" id="UP000828048"/>
    </source>
</evidence>
<organism evidence="1 2">
    <name type="scientific">Vaccinium darrowii</name>
    <dbReference type="NCBI Taxonomy" id="229202"/>
    <lineage>
        <taxon>Eukaryota</taxon>
        <taxon>Viridiplantae</taxon>
        <taxon>Streptophyta</taxon>
        <taxon>Embryophyta</taxon>
        <taxon>Tracheophyta</taxon>
        <taxon>Spermatophyta</taxon>
        <taxon>Magnoliopsida</taxon>
        <taxon>eudicotyledons</taxon>
        <taxon>Gunneridae</taxon>
        <taxon>Pentapetalae</taxon>
        <taxon>asterids</taxon>
        <taxon>Ericales</taxon>
        <taxon>Ericaceae</taxon>
        <taxon>Vaccinioideae</taxon>
        <taxon>Vaccinieae</taxon>
        <taxon>Vaccinium</taxon>
    </lineage>
</organism>
<name>A0ACB7ZBU6_9ERIC</name>
<dbReference type="Proteomes" id="UP000828048">
    <property type="component" value="Chromosome 12"/>
</dbReference>
<proteinExistence type="predicted"/>
<evidence type="ECO:0000313" key="1">
    <source>
        <dbReference type="EMBL" id="KAH7862941.1"/>
    </source>
</evidence>
<dbReference type="EMBL" id="CM037162">
    <property type="protein sequence ID" value="KAH7862941.1"/>
    <property type="molecule type" value="Genomic_DNA"/>
</dbReference>